<dbReference type="Proteomes" id="UP000282269">
    <property type="component" value="Chromosome"/>
</dbReference>
<dbReference type="EMBL" id="CP033235">
    <property type="protein sequence ID" value="AZF67358.1"/>
    <property type="molecule type" value="Genomic_DNA"/>
</dbReference>
<reference evidence="11 24" key="6">
    <citation type="journal article" date="2020" name="Nat. Commun.">
        <title>The structures of two archaeal type IV pili illuminate evolutionary relationships.</title>
        <authorList>
            <person name="Wang F."/>
            <person name="Baquero D.P."/>
            <person name="Su Z."/>
            <person name="Beltran L.C."/>
            <person name="Prangishvili D."/>
            <person name="Krupovic M."/>
            <person name="Egelman E.H."/>
        </authorList>
    </citation>
    <scope>NUCLEOTIDE SEQUENCE [LARGE SCALE GENOMIC DNA]</scope>
    <source>
        <strain evidence="11 24">POZ149</strain>
    </source>
</reference>
<evidence type="ECO:0000313" key="23">
    <source>
        <dbReference type="Proteomes" id="UP000282269"/>
    </source>
</evidence>
<dbReference type="Pfam" id="PF02635">
    <property type="entry name" value="DsrE"/>
    <property type="match status" value="1"/>
</dbReference>
<dbReference type="Proteomes" id="UP000267993">
    <property type="component" value="Chromosome"/>
</dbReference>
<dbReference type="Proteomes" id="UP000076770">
    <property type="component" value="Chromosome i"/>
</dbReference>
<evidence type="ECO:0000313" key="15">
    <source>
        <dbReference type="Proteomes" id="UP000033106"/>
    </source>
</evidence>
<evidence type="ECO:0000313" key="9">
    <source>
        <dbReference type="EMBL" id="AZF80435.1"/>
    </source>
</evidence>
<dbReference type="EMBL" id="CP033240">
    <property type="protein sequence ID" value="AZF80435.1"/>
    <property type="molecule type" value="Genomic_DNA"/>
</dbReference>
<dbReference type="AlphaFoldDB" id="A0A0E3GUG8"/>
<proteinExistence type="predicted"/>
<dbReference type="RefSeq" id="WP_009988533.1">
    <property type="nucleotide sequence ID" value="NZ_CP011055.2"/>
</dbReference>
<evidence type="ECO:0000313" key="8">
    <source>
        <dbReference type="EMBL" id="AZF77827.1"/>
    </source>
</evidence>
<evidence type="ECO:0000313" key="20">
    <source>
        <dbReference type="Proteomes" id="UP000273443"/>
    </source>
</evidence>
<dbReference type="EMBL" id="CP033237">
    <property type="protein sequence ID" value="AZF72598.1"/>
    <property type="molecule type" value="Genomic_DNA"/>
</dbReference>
<evidence type="ECO:0000313" key="11">
    <source>
        <dbReference type="EMBL" id="QPG49844.1"/>
    </source>
</evidence>
<evidence type="ECO:0000313" key="10">
    <source>
        <dbReference type="EMBL" id="AZF83042.1"/>
    </source>
</evidence>
<evidence type="ECO:0000313" key="14">
    <source>
        <dbReference type="Proteomes" id="UP000033085"/>
    </source>
</evidence>
<dbReference type="Proteomes" id="UP000275843">
    <property type="component" value="Chromosome"/>
</dbReference>
<dbReference type="KEGG" id="ssol:SULB_0437"/>
<evidence type="ECO:0000313" key="3">
    <source>
        <dbReference type="EMBL" id="AKA78240.1"/>
    </source>
</evidence>
<dbReference type="Gene3D" id="3.40.1260.10">
    <property type="entry name" value="DsrEFH-like"/>
    <property type="match status" value="1"/>
</dbReference>
<evidence type="ECO:0000313" key="13">
    <source>
        <dbReference type="Proteomes" id="UP000033057"/>
    </source>
</evidence>
<dbReference type="EMBL" id="CP050869">
    <property type="protein sequence ID" value="QPG49844.1"/>
    <property type="molecule type" value="Genomic_DNA"/>
</dbReference>
<accession>A0A0E3GUG8</accession>
<dbReference type="Proteomes" id="UP000033085">
    <property type="component" value="Chromosome"/>
</dbReference>
<dbReference type="Proteomes" id="UP000033106">
    <property type="component" value="Chromosome"/>
</dbReference>
<dbReference type="EMBL" id="CP011057">
    <property type="protein sequence ID" value="AKA78240.1"/>
    <property type="molecule type" value="Genomic_DNA"/>
</dbReference>
<dbReference type="Proteomes" id="UP000278715">
    <property type="component" value="Chromosome"/>
</dbReference>
<name>A0A0E3GUG8_SACSO</name>
<dbReference type="EMBL" id="CP033241">
    <property type="protein sequence ID" value="AZF83042.1"/>
    <property type="molecule type" value="Genomic_DNA"/>
</dbReference>
<dbReference type="EMBL" id="CP011055">
    <property type="protein sequence ID" value="AKA72848.1"/>
    <property type="molecule type" value="Genomic_DNA"/>
</dbReference>
<evidence type="ECO:0000313" key="12">
    <source>
        <dbReference type="EMBL" id="SAI86312.1"/>
    </source>
</evidence>
<dbReference type="GeneID" id="1452671"/>
<dbReference type="GeneID" id="44128361"/>
<evidence type="ECO:0000313" key="2">
    <source>
        <dbReference type="EMBL" id="AKA75546.1"/>
    </source>
</evidence>
<sequence>MKTGIIVGSNERSRLTYAAMTSVIISSMGDEVYVFLTMDAVKGFTKNPEVKSEDISSKIMVEKKEEDYMSLFRKAKKSGKVKIYACSYASKLFGYAKDDYNDIVDEIAGITTFSMDVEGGQIISVW</sequence>
<gene>
    <name evidence="11" type="ORF">HFC64_08495</name>
    <name evidence="12" type="ORF">SSOP1_2758</name>
    <name evidence="3" type="ORF">SULA_0435</name>
    <name evidence="1" type="ORF">SULB_0437</name>
    <name evidence="2" type="ORF">SULC_0435</name>
    <name evidence="4" type="ORF">SULG_02220</name>
    <name evidence="5" type="ORF">SULH_02220</name>
    <name evidence="6" type="ORF">SULI_02220</name>
    <name evidence="7" type="ORF">SULM_02220</name>
    <name evidence="8" type="ORF">SULN_02220</name>
    <name evidence="9" type="ORF">SULO_02230</name>
    <name evidence="10" type="ORF">SULZ_02230</name>
</gene>
<evidence type="ECO:0000313" key="5">
    <source>
        <dbReference type="EMBL" id="AZF69978.1"/>
    </source>
</evidence>
<evidence type="ECO:0000313" key="7">
    <source>
        <dbReference type="EMBL" id="AZF75219.1"/>
    </source>
</evidence>
<dbReference type="EMBL" id="CP011056">
    <property type="protein sequence ID" value="AKA75546.1"/>
    <property type="molecule type" value="Genomic_DNA"/>
</dbReference>
<evidence type="ECO:0000313" key="16">
    <source>
        <dbReference type="Proteomes" id="UP000076770"/>
    </source>
</evidence>
<dbReference type="Proteomes" id="UP000594632">
    <property type="component" value="Chromosome"/>
</dbReference>
<evidence type="ECO:0000313" key="21">
    <source>
        <dbReference type="Proteomes" id="UP000275843"/>
    </source>
</evidence>
<evidence type="ECO:0000313" key="22">
    <source>
        <dbReference type="Proteomes" id="UP000278715"/>
    </source>
</evidence>
<dbReference type="EMBL" id="CP033238">
    <property type="protein sequence ID" value="AZF75219.1"/>
    <property type="molecule type" value="Genomic_DNA"/>
</dbReference>
<dbReference type="EMBL" id="CP033236">
    <property type="protein sequence ID" value="AZF69978.1"/>
    <property type="molecule type" value="Genomic_DNA"/>
</dbReference>
<dbReference type="EMBL" id="CP033239">
    <property type="protein sequence ID" value="AZF77827.1"/>
    <property type="molecule type" value="Genomic_DNA"/>
</dbReference>
<evidence type="ECO:0000313" key="4">
    <source>
        <dbReference type="EMBL" id="AZF67358.1"/>
    </source>
</evidence>
<organism evidence="2 13">
    <name type="scientific">Saccharolobus solfataricus</name>
    <name type="common">Sulfolobus solfataricus</name>
    <dbReference type="NCBI Taxonomy" id="2287"/>
    <lineage>
        <taxon>Archaea</taxon>
        <taxon>Thermoproteota</taxon>
        <taxon>Thermoprotei</taxon>
        <taxon>Sulfolobales</taxon>
        <taxon>Sulfolobaceae</taxon>
        <taxon>Saccharolobus</taxon>
    </lineage>
</organism>
<dbReference type="OrthoDB" id="288304at2157"/>
<evidence type="ECO:0000313" key="6">
    <source>
        <dbReference type="EMBL" id="AZF72598.1"/>
    </source>
</evidence>
<dbReference type="Proteomes" id="UP000269431">
    <property type="component" value="Chromosome"/>
</dbReference>
<dbReference type="Proteomes" id="UP000033057">
    <property type="component" value="Chromosome"/>
</dbReference>
<evidence type="ECO:0000313" key="19">
    <source>
        <dbReference type="Proteomes" id="UP000273194"/>
    </source>
</evidence>
<reference evidence="17 18" key="4">
    <citation type="journal article" date="2018" name="Proc. Natl. Acad. Sci. U.S.A.">
        <title>Nonmutational mechanism of inheritance in the Archaeon Sulfolobus solfataricus.</title>
        <authorList>
            <person name="Payne S."/>
            <person name="McCarthy S."/>
            <person name="Johnson T."/>
            <person name="North E."/>
            <person name="Blum P."/>
        </authorList>
    </citation>
    <scope>NUCLEOTIDE SEQUENCE [LARGE SCALE GENOMIC DNA]</scope>
    <source>
        <strain evidence="5 17">SARC-H</strain>
        <strain evidence="6 21">SARC-I</strain>
        <strain evidence="8 22">SARC-N</strain>
        <strain evidence="9 23">SARC-O</strain>
        <strain evidence="10 18">SUL120</strain>
        <strain evidence="4 19">SULG</strain>
        <strain evidence="7 20">SULM</strain>
    </source>
</reference>
<dbReference type="KEGG" id="ssoa:SULA_0435"/>
<dbReference type="OMA" id="VIFATMD"/>
<evidence type="ECO:0000313" key="17">
    <source>
        <dbReference type="Proteomes" id="UP000267993"/>
    </source>
</evidence>
<evidence type="ECO:0000313" key="1">
    <source>
        <dbReference type="EMBL" id="AKA72848.1"/>
    </source>
</evidence>
<dbReference type="Proteomes" id="UP000273194">
    <property type="component" value="Chromosome"/>
</dbReference>
<dbReference type="InterPro" id="IPR003787">
    <property type="entry name" value="Sulphur_relay_DsrE/F-like"/>
</dbReference>
<dbReference type="Proteomes" id="UP000273443">
    <property type="component" value="Chromosome"/>
</dbReference>
<dbReference type="PANTHER" id="PTHR34655">
    <property type="entry name" value="CONSERVED WITHIN P. AEROPHILUM"/>
    <property type="match status" value="1"/>
</dbReference>
<dbReference type="KEGG" id="ssof:SULC_0435"/>
<dbReference type="InterPro" id="IPR027396">
    <property type="entry name" value="DsrEFH-like"/>
</dbReference>
<dbReference type="PANTHER" id="PTHR34655:SF1">
    <property type="match status" value="1"/>
</dbReference>
<reference evidence="16" key="3">
    <citation type="submission" date="2016-04" db="EMBL/GenBank/DDBJ databases">
        <authorList>
            <person name="Shah S.A."/>
            <person name="Garrett R.A."/>
        </authorList>
    </citation>
    <scope>NUCLEOTIDE SEQUENCE [LARGE SCALE GENOMIC DNA]</scope>
    <source>
        <strain evidence="16">ATCC 35091 / DSM 1616 / JCM 8930 / NBRC 15331 / P1</strain>
    </source>
</reference>
<dbReference type="EMBL" id="LT549890">
    <property type="protein sequence ID" value="SAI86312.1"/>
    <property type="molecule type" value="Genomic_DNA"/>
</dbReference>
<evidence type="ECO:0000313" key="24">
    <source>
        <dbReference type="Proteomes" id="UP000594632"/>
    </source>
</evidence>
<evidence type="ECO:0000313" key="18">
    <source>
        <dbReference type="Proteomes" id="UP000269431"/>
    </source>
</evidence>
<dbReference type="SMR" id="A0A0E3GUG8"/>
<reference evidence="2" key="5">
    <citation type="submission" date="2018-10" db="EMBL/GenBank/DDBJ databases">
        <authorList>
            <person name="McCarthy S."/>
            <person name="Gradnigo J."/>
            <person name="Johnson T."/>
            <person name="Payne S."/>
            <person name="Lipzen A."/>
            <person name="Schackwitz W."/>
            <person name="Martin J."/>
            <person name="Moriyama E."/>
            <person name="Blum P."/>
        </authorList>
    </citation>
    <scope>NUCLEOTIDE SEQUENCE</scope>
    <source>
        <strain evidence="1">SARC-B</strain>
        <strain evidence="2">SARC-C</strain>
        <strain evidence="3">SULA</strain>
    </source>
</reference>
<reference evidence="12" key="2">
    <citation type="submission" date="2016-04" db="EMBL/GenBank/DDBJ databases">
        <authorList>
            <person name="Evans L.H."/>
            <person name="Alamgir A."/>
            <person name="Owens N."/>
            <person name="Weber N.D."/>
            <person name="Virtaneva K."/>
            <person name="Barbian K."/>
            <person name="Babar A."/>
            <person name="Rosenke K."/>
        </authorList>
    </citation>
    <scope>NUCLEOTIDE SEQUENCE</scope>
    <source>
        <strain evidence="12">P1</strain>
    </source>
</reference>
<dbReference type="PATRIC" id="fig|2287.6.peg.450"/>
<protein>
    <submittedName>
        <fullName evidence="2">Uncharacterized protein</fullName>
    </submittedName>
</protein>
<reference evidence="13 14" key="1">
    <citation type="journal article" date="2015" name="Genome Announc.">
        <title>Complete Genome Sequence of Sulfolobus solfataricus Strain 98/2 and Evolved Derivatives.</title>
        <authorList>
            <person name="McCarthy S."/>
            <person name="Gradnigo J."/>
            <person name="Johnson T."/>
            <person name="Payne S."/>
            <person name="Lipzen A."/>
            <person name="Martin J."/>
            <person name="Schackwitz W."/>
            <person name="Moriyama E."/>
            <person name="Blum P."/>
        </authorList>
    </citation>
    <scope>NUCLEOTIDE SEQUENCE [LARGE SCALE GENOMIC DNA]</scope>
    <source>
        <strain evidence="13">98/2 SULC</strain>
        <strain evidence="1">SARC-B</strain>
        <strain evidence="2">SARC-C</strain>
        <strain evidence="3 15">SULA</strain>
        <strain evidence="14">SULB</strain>
    </source>
</reference>
<dbReference type="SUPFAM" id="SSF75169">
    <property type="entry name" value="DsrEFH-like"/>
    <property type="match status" value="1"/>
</dbReference>